<gene>
    <name evidence="2" type="ORF">GCM10010358_59270</name>
</gene>
<reference evidence="2" key="1">
    <citation type="journal article" date="2014" name="Int. J. Syst. Evol. Microbiol.">
        <title>Complete genome sequence of Corynebacterium casei LMG S-19264T (=DSM 44701T), isolated from a smear-ripened cheese.</title>
        <authorList>
            <consortium name="US DOE Joint Genome Institute (JGI-PGF)"/>
            <person name="Walter F."/>
            <person name="Albersmeier A."/>
            <person name="Kalinowski J."/>
            <person name="Ruckert C."/>
        </authorList>
    </citation>
    <scope>NUCLEOTIDE SEQUENCE</scope>
    <source>
        <strain evidence="2">JCM 4790</strain>
    </source>
</reference>
<dbReference type="InterPro" id="IPR041164">
    <property type="entry name" value="LDcluster4"/>
</dbReference>
<feature type="compositionally biased region" description="Low complexity" evidence="1">
    <location>
        <begin position="37"/>
        <end position="66"/>
    </location>
</feature>
<accession>A0A918NVI1</accession>
<protein>
    <recommendedName>
        <fullName evidence="4">Rossmann fold nucleotide-binding protein</fullName>
    </recommendedName>
</protein>
<dbReference type="Proteomes" id="UP000619244">
    <property type="component" value="Unassembled WGS sequence"/>
</dbReference>
<evidence type="ECO:0000256" key="1">
    <source>
        <dbReference type="SAM" id="MobiDB-lite"/>
    </source>
</evidence>
<dbReference type="Gene3D" id="3.40.50.450">
    <property type="match status" value="1"/>
</dbReference>
<feature type="compositionally biased region" description="Basic and acidic residues" evidence="1">
    <location>
        <begin position="7"/>
        <end position="24"/>
    </location>
</feature>
<dbReference type="PANTHER" id="PTHR43393:SF3">
    <property type="entry name" value="LYSINE DECARBOXYLASE-LIKE PROTEIN"/>
    <property type="match status" value="1"/>
</dbReference>
<dbReference type="Pfam" id="PF18306">
    <property type="entry name" value="LDcluster4"/>
    <property type="match status" value="1"/>
</dbReference>
<evidence type="ECO:0000313" key="3">
    <source>
        <dbReference type="Proteomes" id="UP000619244"/>
    </source>
</evidence>
<dbReference type="PANTHER" id="PTHR43393">
    <property type="entry name" value="CYTOKININ RIBOSIDE 5'-MONOPHOSPHATE PHOSPHORIBOHYDROLASE"/>
    <property type="match status" value="1"/>
</dbReference>
<dbReference type="AlphaFoldDB" id="A0A918NVI1"/>
<dbReference type="GO" id="GO:0005829">
    <property type="term" value="C:cytosol"/>
    <property type="evidence" value="ECO:0007669"/>
    <property type="project" value="TreeGrafter"/>
</dbReference>
<organism evidence="2 3">
    <name type="scientific">Streptomyces minutiscleroticus</name>
    <dbReference type="NCBI Taxonomy" id="68238"/>
    <lineage>
        <taxon>Bacteria</taxon>
        <taxon>Bacillati</taxon>
        <taxon>Actinomycetota</taxon>
        <taxon>Actinomycetes</taxon>
        <taxon>Kitasatosporales</taxon>
        <taxon>Streptomycetaceae</taxon>
        <taxon>Streptomyces</taxon>
    </lineage>
</organism>
<sequence>MQPTPDRPGRPDRPARSASDEGPDRPVSPEAPDRSAEAAPSSSGGAPSAPYASSGQSPSGRSASGRPGPPPPSGGRSGDRPDGPVRSTGPVPPAGPAGGVPSGRASQPVRVSHDREIESLDEFDAVVAAHGSLAHHRVQAVDLTGRTEALLAADTTGAVFLGCPMDPQAAARVRAGGALVFPPVPGLPFDPYRGLLYSPGDLYASLDEGYEATPDARAYAWFQETRDDGDVFASMLRAVHDDSVSDALDELLVGRRVVGVMGGHAMARGTREYEGAARLGRTLARAGFTVATGGGPGAMEAANLGAYAAPYADGMLDEALLLLAKAPSFRPSVADWAAAAFEVRRRWPDGGASVGIPTWFYGHEPPNPFAAHIAKYFANAIREDGLLARSNAGVVFLPGAAGTVQEVFDSATPNYYGSRGEPRPMVLVDRAHWTEDLPAWPLLTALARGRSMETRIALVDRVEEAPEALKRLLG</sequence>
<evidence type="ECO:0000313" key="2">
    <source>
        <dbReference type="EMBL" id="GGX97697.1"/>
    </source>
</evidence>
<dbReference type="SUPFAM" id="SSF102405">
    <property type="entry name" value="MCP/YpsA-like"/>
    <property type="match status" value="1"/>
</dbReference>
<dbReference type="EMBL" id="BMVU01000038">
    <property type="protein sequence ID" value="GGX97697.1"/>
    <property type="molecule type" value="Genomic_DNA"/>
</dbReference>
<proteinExistence type="predicted"/>
<feature type="region of interest" description="Disordered" evidence="1">
    <location>
        <begin position="1"/>
        <end position="113"/>
    </location>
</feature>
<keyword evidence="3" id="KW-1185">Reference proteome</keyword>
<evidence type="ECO:0008006" key="4">
    <source>
        <dbReference type="Google" id="ProtNLM"/>
    </source>
</evidence>
<reference evidence="2" key="2">
    <citation type="submission" date="2020-09" db="EMBL/GenBank/DDBJ databases">
        <authorList>
            <person name="Sun Q."/>
            <person name="Ohkuma M."/>
        </authorList>
    </citation>
    <scope>NUCLEOTIDE SEQUENCE</scope>
    <source>
        <strain evidence="2">JCM 4790</strain>
    </source>
</reference>
<name>A0A918NVI1_9ACTN</name>
<dbReference type="InterPro" id="IPR052341">
    <property type="entry name" value="LOG_family_nucleotidases"/>
</dbReference>
<comment type="caution">
    <text evidence="2">The sequence shown here is derived from an EMBL/GenBank/DDBJ whole genome shotgun (WGS) entry which is preliminary data.</text>
</comment>